<dbReference type="OrthoDB" id="9813321at2"/>
<dbReference type="RefSeq" id="WP_121625372.1">
    <property type="nucleotide sequence ID" value="NZ_JACIIW010000013.1"/>
</dbReference>
<evidence type="ECO:0000313" key="2">
    <source>
        <dbReference type="EMBL" id="RLP72846.1"/>
    </source>
</evidence>
<dbReference type="Proteomes" id="UP000269692">
    <property type="component" value="Unassembled WGS sequence"/>
</dbReference>
<organism evidence="2 3">
    <name type="scientific">Xanthobacter tagetidis</name>
    <dbReference type="NCBI Taxonomy" id="60216"/>
    <lineage>
        <taxon>Bacteria</taxon>
        <taxon>Pseudomonadati</taxon>
        <taxon>Pseudomonadota</taxon>
        <taxon>Alphaproteobacteria</taxon>
        <taxon>Hyphomicrobiales</taxon>
        <taxon>Xanthobacteraceae</taxon>
        <taxon>Xanthobacter</taxon>
    </lineage>
</organism>
<reference evidence="2 3" key="1">
    <citation type="submission" date="2018-10" db="EMBL/GenBank/DDBJ databases">
        <title>Xanthobacter tagetidis genome sequencing and assembly.</title>
        <authorList>
            <person name="Maclea K.S."/>
            <person name="Goen A.E."/>
            <person name="Fatima S.A."/>
        </authorList>
    </citation>
    <scope>NUCLEOTIDE SEQUENCE [LARGE SCALE GENOMIC DNA]</scope>
    <source>
        <strain evidence="2 3">ATCC 700314</strain>
    </source>
</reference>
<proteinExistence type="predicted"/>
<accession>A0A3L6ZXU2</accession>
<protein>
    <submittedName>
        <fullName evidence="2">Zinc ribbon domain-containing protein</fullName>
    </submittedName>
</protein>
<feature type="domain" description="Putative regulatory protein FmdB zinc ribbon" evidence="1">
    <location>
        <begin position="1"/>
        <end position="40"/>
    </location>
</feature>
<dbReference type="SMART" id="SM00834">
    <property type="entry name" value="CxxC_CXXC_SSSS"/>
    <property type="match status" value="1"/>
</dbReference>
<sequence>MPLYSYHCQECDKDSELLMGSSDNAVCPACGSMRMDRMPSRIAPEGKSRAIIKSARAQAAREGHMSNYSRSERGG</sequence>
<dbReference type="AlphaFoldDB" id="A0A3L6ZXU2"/>
<gene>
    <name evidence="2" type="ORF">D9R14_21175</name>
</gene>
<keyword evidence="3" id="KW-1185">Reference proteome</keyword>
<name>A0A3L6ZXU2_9HYPH</name>
<comment type="caution">
    <text evidence="2">The sequence shown here is derived from an EMBL/GenBank/DDBJ whole genome shotgun (WGS) entry which is preliminary data.</text>
</comment>
<dbReference type="EMBL" id="RCTF01000024">
    <property type="protein sequence ID" value="RLP72846.1"/>
    <property type="molecule type" value="Genomic_DNA"/>
</dbReference>
<dbReference type="InterPro" id="IPR013429">
    <property type="entry name" value="Regulatory_FmdB_Zinc_ribbon"/>
</dbReference>
<evidence type="ECO:0000313" key="3">
    <source>
        <dbReference type="Proteomes" id="UP000269692"/>
    </source>
</evidence>
<evidence type="ECO:0000259" key="1">
    <source>
        <dbReference type="SMART" id="SM00834"/>
    </source>
</evidence>
<dbReference type="Pfam" id="PF09723">
    <property type="entry name" value="Zn_ribbon_8"/>
    <property type="match status" value="1"/>
</dbReference>
<dbReference type="NCBIfam" id="TIGR02605">
    <property type="entry name" value="CxxC_CxxC_SSSS"/>
    <property type="match status" value="1"/>
</dbReference>